<keyword evidence="4" id="KW-0106">Calcium</keyword>
<feature type="domain" description="Archease" evidence="5">
    <location>
        <begin position="144"/>
        <end position="203"/>
    </location>
</feature>
<dbReference type="EMBL" id="MGDI01000011">
    <property type="protein sequence ID" value="OGL54492.1"/>
    <property type="molecule type" value="Genomic_DNA"/>
</dbReference>
<gene>
    <name evidence="6" type="ORF">A3G31_10050</name>
</gene>
<accession>A0A1F7SL28</accession>
<dbReference type="InterPro" id="IPR023572">
    <property type="entry name" value="Archease_dom"/>
</dbReference>
<dbReference type="AlphaFoldDB" id="A0A1F7SL28"/>
<dbReference type="Gene3D" id="3.55.10.10">
    <property type="entry name" value="Archease domain"/>
    <property type="match status" value="1"/>
</dbReference>
<evidence type="ECO:0000313" key="6">
    <source>
        <dbReference type="EMBL" id="OGL54492.1"/>
    </source>
</evidence>
<dbReference type="SUPFAM" id="SSF69819">
    <property type="entry name" value="MTH1598-like"/>
    <property type="match status" value="1"/>
</dbReference>
<evidence type="ECO:0000259" key="5">
    <source>
        <dbReference type="Pfam" id="PF01951"/>
    </source>
</evidence>
<name>A0A1F7SL28_9BACT</name>
<dbReference type="Proteomes" id="UP000178082">
    <property type="component" value="Unassembled WGS sequence"/>
</dbReference>
<evidence type="ECO:0000256" key="4">
    <source>
        <dbReference type="ARBA" id="ARBA00022837"/>
    </source>
</evidence>
<keyword evidence="3" id="KW-0479">Metal-binding</keyword>
<dbReference type="GO" id="GO:0046872">
    <property type="term" value="F:metal ion binding"/>
    <property type="evidence" value="ECO:0007669"/>
    <property type="project" value="UniProtKB-KW"/>
</dbReference>
<comment type="caution">
    <text evidence="6">The sequence shown here is derived from an EMBL/GenBank/DDBJ whole genome shotgun (WGS) entry which is preliminary data.</text>
</comment>
<evidence type="ECO:0000256" key="1">
    <source>
        <dbReference type="ARBA" id="ARBA00007963"/>
    </source>
</evidence>
<dbReference type="STRING" id="1817883.A3G31_10050"/>
<sequence>MNIEENIKFINILIGVMEQTLNMEKYRLIDHTSDIGIEVFGENLPQLFSNAGYALFDIITDLSLVKSKVSKSVTVTGRDLDEIMVNWLGELLYIYDKERIILKEFKIIELNTSSITSKDKKQDFCQIIASKNNTEKDKEVAFSFKEKKSPEEVEWLKLVAEIRGERYDDGVHIINTTVKAITYHQLKIIKDDIGWHTRVIMDV</sequence>
<comment type="similarity">
    <text evidence="1">Belongs to the archease family.</text>
</comment>
<dbReference type="GO" id="GO:0008033">
    <property type="term" value="P:tRNA processing"/>
    <property type="evidence" value="ECO:0007669"/>
    <property type="project" value="UniProtKB-KW"/>
</dbReference>
<dbReference type="InterPro" id="IPR002804">
    <property type="entry name" value="Archease"/>
</dbReference>
<keyword evidence="2" id="KW-0819">tRNA processing</keyword>
<dbReference type="PANTHER" id="PTHR12682:SF11">
    <property type="entry name" value="PROTEIN ARCHEASE"/>
    <property type="match status" value="1"/>
</dbReference>
<proteinExistence type="inferred from homology"/>
<reference evidence="6 7" key="1">
    <citation type="journal article" date="2016" name="Nat. Commun.">
        <title>Thousands of microbial genomes shed light on interconnected biogeochemical processes in an aquifer system.</title>
        <authorList>
            <person name="Anantharaman K."/>
            <person name="Brown C.T."/>
            <person name="Hug L.A."/>
            <person name="Sharon I."/>
            <person name="Castelle C.J."/>
            <person name="Probst A.J."/>
            <person name="Thomas B.C."/>
            <person name="Singh A."/>
            <person name="Wilkins M.J."/>
            <person name="Karaoz U."/>
            <person name="Brodie E.L."/>
            <person name="Williams K.H."/>
            <person name="Hubbard S.S."/>
            <person name="Banfield J.F."/>
        </authorList>
    </citation>
    <scope>NUCLEOTIDE SEQUENCE [LARGE SCALE GENOMIC DNA]</scope>
</reference>
<evidence type="ECO:0000256" key="3">
    <source>
        <dbReference type="ARBA" id="ARBA00022723"/>
    </source>
</evidence>
<dbReference type="PANTHER" id="PTHR12682">
    <property type="entry name" value="ARCHEASE"/>
    <property type="match status" value="1"/>
</dbReference>
<organism evidence="6 7">
    <name type="scientific">Candidatus Schekmanbacteria bacterium RIFCSPLOWO2_12_FULL_38_15</name>
    <dbReference type="NCBI Taxonomy" id="1817883"/>
    <lineage>
        <taxon>Bacteria</taxon>
        <taxon>Candidatus Schekmaniibacteriota</taxon>
    </lineage>
</organism>
<evidence type="ECO:0000313" key="7">
    <source>
        <dbReference type="Proteomes" id="UP000178082"/>
    </source>
</evidence>
<feature type="domain" description="Archease" evidence="5">
    <location>
        <begin position="26"/>
        <end position="116"/>
    </location>
</feature>
<dbReference type="InterPro" id="IPR036820">
    <property type="entry name" value="Archease_dom_sf"/>
</dbReference>
<dbReference type="Pfam" id="PF01951">
    <property type="entry name" value="Archease"/>
    <property type="match status" value="2"/>
</dbReference>
<evidence type="ECO:0000256" key="2">
    <source>
        <dbReference type="ARBA" id="ARBA00022694"/>
    </source>
</evidence>
<protein>
    <recommendedName>
        <fullName evidence="5">Archease domain-containing protein</fullName>
    </recommendedName>
</protein>